<proteinExistence type="predicted"/>
<feature type="domain" description="Nitroreductase" evidence="4">
    <location>
        <begin position="27"/>
        <end position="195"/>
    </location>
</feature>
<dbReference type="AlphaFoldDB" id="A0A395JHQ5"/>
<evidence type="ECO:0000256" key="1">
    <source>
        <dbReference type="ARBA" id="ARBA00022630"/>
    </source>
</evidence>
<evidence type="ECO:0000256" key="3">
    <source>
        <dbReference type="ARBA" id="ARBA00023002"/>
    </source>
</evidence>
<gene>
    <name evidence="5" type="ORF">DFR28_10395</name>
</gene>
<dbReference type="CDD" id="cd02144">
    <property type="entry name" value="iodotyrosine_dehalogenase"/>
    <property type="match status" value="1"/>
</dbReference>
<dbReference type="InParanoid" id="A0A395JHQ5"/>
<evidence type="ECO:0000256" key="2">
    <source>
        <dbReference type="ARBA" id="ARBA00022643"/>
    </source>
</evidence>
<evidence type="ECO:0000313" key="5">
    <source>
        <dbReference type="EMBL" id="RBP49670.1"/>
    </source>
</evidence>
<keyword evidence="6" id="KW-1185">Reference proteome</keyword>
<organism evidence="5 6">
    <name type="scientific">Arenicella xantha</name>
    <dbReference type="NCBI Taxonomy" id="644221"/>
    <lineage>
        <taxon>Bacteria</taxon>
        <taxon>Pseudomonadati</taxon>
        <taxon>Pseudomonadota</taxon>
        <taxon>Gammaproteobacteria</taxon>
        <taxon>Arenicellales</taxon>
        <taxon>Arenicellaceae</taxon>
        <taxon>Arenicella</taxon>
    </lineage>
</organism>
<dbReference type="GO" id="GO:0016491">
    <property type="term" value="F:oxidoreductase activity"/>
    <property type="evidence" value="ECO:0007669"/>
    <property type="project" value="UniProtKB-KW"/>
</dbReference>
<dbReference type="Gene3D" id="3.40.109.10">
    <property type="entry name" value="NADH Oxidase"/>
    <property type="match status" value="1"/>
</dbReference>
<dbReference type="InterPro" id="IPR050627">
    <property type="entry name" value="Nitroreductase/BluB"/>
</dbReference>
<evidence type="ECO:0000313" key="6">
    <source>
        <dbReference type="Proteomes" id="UP000253083"/>
    </source>
</evidence>
<name>A0A395JHQ5_9GAMM</name>
<dbReference type="InterPro" id="IPR000415">
    <property type="entry name" value="Nitroreductase-like"/>
</dbReference>
<sequence>MSIPLDFKELSPAEMLTASREFSATLQRRRSVRDFSDRPVDREIIDNAVRAAASAPSGANKQPWHFVVIEATETKQLIRKAAEAEEQEFYNGRAPQSWLDDLKVFETDEHKPFLETAPYLIAVFLQRNTIDEEGVKHKNYYMPESVGIATGMLISALHFSGLATLTHTPSPMKFLNEILQRPSNEKPYMLIVAGYPADDVTVPDIERKQFNEVVSTF</sequence>
<comment type="caution">
    <text evidence="5">The sequence shown here is derived from an EMBL/GenBank/DDBJ whole genome shotgun (WGS) entry which is preliminary data.</text>
</comment>
<keyword evidence="3" id="KW-0560">Oxidoreductase</keyword>
<keyword evidence="1" id="KW-0285">Flavoprotein</keyword>
<dbReference type="InterPro" id="IPR029479">
    <property type="entry name" value="Nitroreductase"/>
</dbReference>
<protein>
    <submittedName>
        <fullName evidence="5">Nitroreductase</fullName>
    </submittedName>
</protein>
<dbReference type="RefSeq" id="WP_113954676.1">
    <property type="nucleotide sequence ID" value="NZ_QNRT01000003.1"/>
</dbReference>
<dbReference type="OrthoDB" id="9809288at2"/>
<dbReference type="PANTHER" id="PTHR23026:SF90">
    <property type="entry name" value="IODOTYROSINE DEIODINASE 1"/>
    <property type="match status" value="1"/>
</dbReference>
<reference evidence="5 6" key="1">
    <citation type="submission" date="2018-06" db="EMBL/GenBank/DDBJ databases">
        <title>Genomic Encyclopedia of Type Strains, Phase IV (KMG-IV): sequencing the most valuable type-strain genomes for metagenomic binning, comparative biology and taxonomic classification.</title>
        <authorList>
            <person name="Goeker M."/>
        </authorList>
    </citation>
    <scope>NUCLEOTIDE SEQUENCE [LARGE SCALE GENOMIC DNA]</scope>
    <source>
        <strain evidence="5 6">DSM 24032</strain>
    </source>
</reference>
<dbReference type="PANTHER" id="PTHR23026">
    <property type="entry name" value="NADPH NITROREDUCTASE"/>
    <property type="match status" value="1"/>
</dbReference>
<dbReference type="Pfam" id="PF00881">
    <property type="entry name" value="Nitroreductase"/>
    <property type="match status" value="1"/>
</dbReference>
<evidence type="ECO:0000259" key="4">
    <source>
        <dbReference type="Pfam" id="PF00881"/>
    </source>
</evidence>
<dbReference type="SUPFAM" id="SSF55469">
    <property type="entry name" value="FMN-dependent nitroreductase-like"/>
    <property type="match status" value="1"/>
</dbReference>
<dbReference type="EMBL" id="QNRT01000003">
    <property type="protein sequence ID" value="RBP49670.1"/>
    <property type="molecule type" value="Genomic_DNA"/>
</dbReference>
<dbReference type="Proteomes" id="UP000253083">
    <property type="component" value="Unassembled WGS sequence"/>
</dbReference>
<accession>A0A395JHQ5</accession>
<keyword evidence="2" id="KW-0288">FMN</keyword>